<dbReference type="InterPro" id="IPR011009">
    <property type="entry name" value="Kinase-like_dom_sf"/>
</dbReference>
<dbReference type="Gene3D" id="1.10.510.10">
    <property type="entry name" value="Transferase(Phosphotransferase) domain 1"/>
    <property type="match status" value="1"/>
</dbReference>
<dbReference type="GO" id="GO:0000245">
    <property type="term" value="P:spliceosomal complex assembly"/>
    <property type="evidence" value="ECO:0007669"/>
    <property type="project" value="TreeGrafter"/>
</dbReference>
<proteinExistence type="predicted"/>
<name>H0EDX7_GLAL7</name>
<dbReference type="EC" id="2.7.11.1" evidence="1"/>
<dbReference type="HOGENOM" id="CLU_000288_81_1_1"/>
<dbReference type="GO" id="GO:0050684">
    <property type="term" value="P:regulation of mRNA processing"/>
    <property type="evidence" value="ECO:0007669"/>
    <property type="project" value="TreeGrafter"/>
</dbReference>
<evidence type="ECO:0000313" key="10">
    <source>
        <dbReference type="EMBL" id="EHL03367.1"/>
    </source>
</evidence>
<evidence type="ECO:0000256" key="3">
    <source>
        <dbReference type="ARBA" id="ARBA00022679"/>
    </source>
</evidence>
<evidence type="ECO:0000256" key="5">
    <source>
        <dbReference type="ARBA" id="ARBA00022777"/>
    </source>
</evidence>
<gene>
    <name evidence="10" type="ORF">M7I_0587</name>
</gene>
<sequence length="272" mass="31132">MNFPVSGFPIIPDGQRWEEENYELFKPGYYYPVNIGDVLVSKYQIVGKLGWGSTSTVWLARDLDIFDQTLLTDFAAAEMEGPSPRKIVDGVPIYASRRFGFPKALGPVVLGDFRSAVKGEEKRNHNAGPDIYRAPEVIIKADWSYPVDIWNVGVLIWDLFEGKHLFCNLNEENGVLDYSTGTHLAEIIGALGPPPLDLLERGIRSDEWFHKDGTWKAEIEIPEDASLDKLEVRYVEGEHKTQFMHFVRCMLQWRPEDRKTAKELLQHPWLNL</sequence>
<organism evidence="10 11">
    <name type="scientific">Glarea lozoyensis (strain ATCC 74030 / MF5533)</name>
    <dbReference type="NCBI Taxonomy" id="1104152"/>
    <lineage>
        <taxon>Eukaryota</taxon>
        <taxon>Fungi</taxon>
        <taxon>Dikarya</taxon>
        <taxon>Ascomycota</taxon>
        <taxon>Pezizomycotina</taxon>
        <taxon>Leotiomycetes</taxon>
        <taxon>Helotiales</taxon>
        <taxon>Helotiaceae</taxon>
        <taxon>Glarea</taxon>
    </lineage>
</organism>
<evidence type="ECO:0000256" key="8">
    <source>
        <dbReference type="ARBA" id="ARBA00048679"/>
    </source>
</evidence>
<dbReference type="Gene3D" id="3.30.200.20">
    <property type="entry name" value="Phosphorylase Kinase, domain 1"/>
    <property type="match status" value="1"/>
</dbReference>
<evidence type="ECO:0000313" key="11">
    <source>
        <dbReference type="Proteomes" id="UP000005446"/>
    </source>
</evidence>
<evidence type="ECO:0000256" key="1">
    <source>
        <dbReference type="ARBA" id="ARBA00012513"/>
    </source>
</evidence>
<keyword evidence="5 10" id="KW-0418">Kinase</keyword>
<evidence type="ECO:0000256" key="4">
    <source>
        <dbReference type="ARBA" id="ARBA00022741"/>
    </source>
</evidence>
<keyword evidence="2" id="KW-0723">Serine/threonine-protein kinase</keyword>
<keyword evidence="3" id="KW-0808">Transferase</keyword>
<protein>
    <recommendedName>
        <fullName evidence="1">non-specific serine/threonine protein kinase</fullName>
        <ecNumber evidence="1">2.7.11.1</ecNumber>
    </recommendedName>
</protein>
<dbReference type="SMART" id="SM00220">
    <property type="entry name" value="S_TKc"/>
    <property type="match status" value="1"/>
</dbReference>
<evidence type="ECO:0000256" key="2">
    <source>
        <dbReference type="ARBA" id="ARBA00022527"/>
    </source>
</evidence>
<evidence type="ECO:0000256" key="6">
    <source>
        <dbReference type="ARBA" id="ARBA00022840"/>
    </source>
</evidence>
<dbReference type="AlphaFoldDB" id="H0EDX7"/>
<comment type="catalytic activity">
    <reaction evidence="7">
        <text>L-threonyl-[protein] + ATP = O-phospho-L-threonyl-[protein] + ADP + H(+)</text>
        <dbReference type="Rhea" id="RHEA:46608"/>
        <dbReference type="Rhea" id="RHEA-COMP:11060"/>
        <dbReference type="Rhea" id="RHEA-COMP:11605"/>
        <dbReference type="ChEBI" id="CHEBI:15378"/>
        <dbReference type="ChEBI" id="CHEBI:30013"/>
        <dbReference type="ChEBI" id="CHEBI:30616"/>
        <dbReference type="ChEBI" id="CHEBI:61977"/>
        <dbReference type="ChEBI" id="CHEBI:456216"/>
        <dbReference type="EC" id="2.7.11.1"/>
    </reaction>
</comment>
<feature type="domain" description="Protein kinase" evidence="9">
    <location>
        <begin position="1"/>
        <end position="270"/>
    </location>
</feature>
<reference evidence="10 11" key="1">
    <citation type="journal article" date="2012" name="Eukaryot. Cell">
        <title>Genome sequence of the fungus Glarea lozoyensis: the first genome sequence of a species from the Helotiaceae family.</title>
        <authorList>
            <person name="Youssar L."/>
            <person name="Gruening B.A."/>
            <person name="Erxleben A."/>
            <person name="Guenther S."/>
            <person name="Huettel W."/>
        </authorList>
    </citation>
    <scope>NUCLEOTIDE SEQUENCE [LARGE SCALE GENOMIC DNA]</scope>
    <source>
        <strain evidence="11">ATCC 74030 / MF5533</strain>
    </source>
</reference>
<comment type="caution">
    <text evidence="10">The sequence shown here is derived from an EMBL/GenBank/DDBJ whole genome shotgun (WGS) entry which is preliminary data.</text>
</comment>
<dbReference type="InterPro" id="IPR000719">
    <property type="entry name" value="Prot_kinase_dom"/>
</dbReference>
<keyword evidence="11" id="KW-1185">Reference proteome</keyword>
<comment type="catalytic activity">
    <reaction evidence="8">
        <text>L-seryl-[protein] + ATP = O-phospho-L-seryl-[protein] + ADP + H(+)</text>
        <dbReference type="Rhea" id="RHEA:17989"/>
        <dbReference type="Rhea" id="RHEA-COMP:9863"/>
        <dbReference type="Rhea" id="RHEA-COMP:11604"/>
        <dbReference type="ChEBI" id="CHEBI:15378"/>
        <dbReference type="ChEBI" id="CHEBI:29999"/>
        <dbReference type="ChEBI" id="CHEBI:30616"/>
        <dbReference type="ChEBI" id="CHEBI:83421"/>
        <dbReference type="ChEBI" id="CHEBI:456216"/>
        <dbReference type="EC" id="2.7.11.1"/>
    </reaction>
</comment>
<evidence type="ECO:0000256" key="7">
    <source>
        <dbReference type="ARBA" id="ARBA00047899"/>
    </source>
</evidence>
<dbReference type="PANTHER" id="PTHR47634">
    <property type="entry name" value="PROTEIN KINASE DOMAIN-CONTAINING PROTEIN-RELATED"/>
    <property type="match status" value="1"/>
</dbReference>
<dbReference type="GO" id="GO:0004674">
    <property type="term" value="F:protein serine/threonine kinase activity"/>
    <property type="evidence" value="ECO:0007669"/>
    <property type="project" value="UniProtKB-KW"/>
</dbReference>
<keyword evidence="6" id="KW-0067">ATP-binding</keyword>
<dbReference type="GO" id="GO:0005634">
    <property type="term" value="C:nucleus"/>
    <property type="evidence" value="ECO:0007669"/>
    <property type="project" value="TreeGrafter"/>
</dbReference>
<dbReference type="GO" id="GO:0005737">
    <property type="term" value="C:cytoplasm"/>
    <property type="evidence" value="ECO:0007669"/>
    <property type="project" value="TreeGrafter"/>
</dbReference>
<dbReference type="PANTHER" id="PTHR47634:SF9">
    <property type="entry name" value="PROTEIN KINASE DOMAIN-CONTAINING PROTEIN-RELATED"/>
    <property type="match status" value="1"/>
</dbReference>
<dbReference type="InParanoid" id="H0EDX7"/>
<accession>H0EDX7</accession>
<dbReference type="InterPro" id="IPR051334">
    <property type="entry name" value="SRPK"/>
</dbReference>
<dbReference type="GO" id="GO:0005524">
    <property type="term" value="F:ATP binding"/>
    <property type="evidence" value="ECO:0007669"/>
    <property type="project" value="UniProtKB-KW"/>
</dbReference>
<dbReference type="Pfam" id="PF00069">
    <property type="entry name" value="Pkinase"/>
    <property type="match status" value="1"/>
</dbReference>
<keyword evidence="4" id="KW-0547">Nucleotide-binding</keyword>
<dbReference type="EMBL" id="AGUE01000010">
    <property type="protein sequence ID" value="EHL03367.1"/>
    <property type="molecule type" value="Genomic_DNA"/>
</dbReference>
<evidence type="ECO:0000259" key="9">
    <source>
        <dbReference type="PROSITE" id="PS50011"/>
    </source>
</evidence>
<dbReference type="SUPFAM" id="SSF56112">
    <property type="entry name" value="Protein kinase-like (PK-like)"/>
    <property type="match status" value="2"/>
</dbReference>
<dbReference type="OrthoDB" id="5979581at2759"/>
<dbReference type="Proteomes" id="UP000005446">
    <property type="component" value="Unassembled WGS sequence"/>
</dbReference>
<dbReference type="PROSITE" id="PS50011">
    <property type="entry name" value="PROTEIN_KINASE_DOM"/>
    <property type="match status" value="1"/>
</dbReference>